<keyword evidence="7" id="KW-0012">Acyltransferase</keyword>
<evidence type="ECO:0000256" key="7">
    <source>
        <dbReference type="ARBA" id="ARBA00023315"/>
    </source>
</evidence>
<comment type="caution">
    <text evidence="9">The sequence shown here is derived from an EMBL/GenBank/DDBJ whole genome shotgun (WGS) entry which is preliminary data.</text>
</comment>
<dbReference type="Pfam" id="PF00132">
    <property type="entry name" value="Hexapep"/>
    <property type="match status" value="1"/>
</dbReference>
<protein>
    <recommendedName>
        <fullName evidence="3">Chloramphenicol acetyltransferase</fullName>
        <ecNumber evidence="2">2.3.1.28</ecNumber>
    </recommendedName>
</protein>
<gene>
    <name evidence="9" type="ORF">V5J35_000790</name>
</gene>
<keyword evidence="10" id="KW-1185">Reference proteome</keyword>
<keyword evidence="6" id="KW-0046">Antibiotic resistance</keyword>
<evidence type="ECO:0000256" key="8">
    <source>
        <dbReference type="ARBA" id="ARBA00047633"/>
    </source>
</evidence>
<dbReference type="PROSITE" id="PS00101">
    <property type="entry name" value="HEXAPEP_TRANSFERASES"/>
    <property type="match status" value="1"/>
</dbReference>
<evidence type="ECO:0000313" key="10">
    <source>
        <dbReference type="Proteomes" id="UP001549366"/>
    </source>
</evidence>
<accession>A0ABV2SCW5</accession>
<evidence type="ECO:0000256" key="3">
    <source>
        <dbReference type="ARBA" id="ARBA00020291"/>
    </source>
</evidence>
<dbReference type="InterPro" id="IPR011004">
    <property type="entry name" value="Trimer_LpxA-like_sf"/>
</dbReference>
<dbReference type="EMBL" id="JBEWTB010000002">
    <property type="protein sequence ID" value="MET4755598.1"/>
    <property type="molecule type" value="Genomic_DNA"/>
</dbReference>
<evidence type="ECO:0000313" key="9">
    <source>
        <dbReference type="EMBL" id="MET4755598.1"/>
    </source>
</evidence>
<dbReference type="PANTHER" id="PTHR43300:SF12">
    <property type="entry name" value="CHLORAMPHENICOL ACETYLTRANSFERASE"/>
    <property type="match status" value="1"/>
</dbReference>
<dbReference type="PANTHER" id="PTHR43300">
    <property type="entry name" value="ACETYLTRANSFERASE"/>
    <property type="match status" value="1"/>
</dbReference>
<evidence type="ECO:0000256" key="4">
    <source>
        <dbReference type="ARBA" id="ARBA00022679"/>
    </source>
</evidence>
<name>A0ABV2SCW5_9GAMM</name>
<sequence length="194" mass="20936">MNPFNPGYYSENDLKDAGFKSIGKNVQIAKNCTIVGLENIEIGDNVRIDGYCTIISAGDGWLKIGSYIHIGSYCLLSAGDGIHLSDFSGLSQGVRIYSRTDDYSGKYLTNPTVPAEYTGISKGTVRLGKHVIVGSGSVILPNVTVGEGSSIGAQSLVTKNLEEWGVFFGSPAKRLKRRSKQLLDLEKKLLSERA</sequence>
<reference evidence="9 10" key="1">
    <citation type="submission" date="2024-06" db="EMBL/GenBank/DDBJ databases">
        <title>Genomic Encyclopedia of Type Strains, Phase V (KMG-V): Genome sequencing to study the core and pangenomes of soil and plant-associated prokaryotes.</title>
        <authorList>
            <person name="Whitman W."/>
        </authorList>
    </citation>
    <scope>NUCLEOTIDE SEQUENCE [LARGE SCALE GENOMIC DNA]</scope>
    <source>
        <strain evidence="9 10">NE40</strain>
    </source>
</reference>
<dbReference type="InterPro" id="IPR001451">
    <property type="entry name" value="Hexapep"/>
</dbReference>
<evidence type="ECO:0000256" key="5">
    <source>
        <dbReference type="ARBA" id="ARBA00022737"/>
    </source>
</evidence>
<evidence type="ECO:0000256" key="1">
    <source>
        <dbReference type="ARBA" id="ARBA00007274"/>
    </source>
</evidence>
<dbReference type="InterPro" id="IPR018357">
    <property type="entry name" value="Hexapep_transf_CS"/>
</dbReference>
<dbReference type="RefSeq" id="WP_354010009.1">
    <property type="nucleotide sequence ID" value="NZ_JBEWTA010000001.1"/>
</dbReference>
<keyword evidence="4" id="KW-0808">Transferase</keyword>
<dbReference type="Gene3D" id="2.160.10.10">
    <property type="entry name" value="Hexapeptide repeat proteins"/>
    <property type="match status" value="1"/>
</dbReference>
<comment type="similarity">
    <text evidence="1">Belongs to the transferase hexapeptide repeat family.</text>
</comment>
<dbReference type="EC" id="2.3.1.28" evidence="2"/>
<dbReference type="Proteomes" id="UP001549366">
    <property type="component" value="Unassembled WGS sequence"/>
</dbReference>
<dbReference type="SUPFAM" id="SSF51161">
    <property type="entry name" value="Trimeric LpxA-like enzymes"/>
    <property type="match status" value="1"/>
</dbReference>
<proteinExistence type="inferred from homology"/>
<dbReference type="CDD" id="cd04647">
    <property type="entry name" value="LbH_MAT_like"/>
    <property type="match status" value="1"/>
</dbReference>
<evidence type="ECO:0000256" key="6">
    <source>
        <dbReference type="ARBA" id="ARBA00023251"/>
    </source>
</evidence>
<keyword evidence="5" id="KW-0677">Repeat</keyword>
<comment type="catalytic activity">
    <reaction evidence="8">
        <text>chloramphenicol + acetyl-CoA = chloramphenicol 3-acetate + CoA</text>
        <dbReference type="Rhea" id="RHEA:18421"/>
        <dbReference type="ChEBI" id="CHEBI:16730"/>
        <dbReference type="ChEBI" id="CHEBI:17698"/>
        <dbReference type="ChEBI" id="CHEBI:57287"/>
        <dbReference type="ChEBI" id="CHEBI:57288"/>
        <dbReference type="EC" id="2.3.1.28"/>
    </reaction>
</comment>
<evidence type="ECO:0000256" key="2">
    <source>
        <dbReference type="ARBA" id="ARBA00013235"/>
    </source>
</evidence>
<dbReference type="InterPro" id="IPR050179">
    <property type="entry name" value="Trans_hexapeptide_repeat"/>
</dbReference>
<organism evidence="9 10">
    <name type="scientific">Endozoicomonas lisbonensis</name>
    <dbReference type="NCBI Taxonomy" id="3120522"/>
    <lineage>
        <taxon>Bacteria</taxon>
        <taxon>Pseudomonadati</taxon>
        <taxon>Pseudomonadota</taxon>
        <taxon>Gammaproteobacteria</taxon>
        <taxon>Oceanospirillales</taxon>
        <taxon>Endozoicomonadaceae</taxon>
        <taxon>Endozoicomonas</taxon>
    </lineage>
</organism>